<name>A0A917A0F4_9SPHN</name>
<protein>
    <recommendedName>
        <fullName evidence="3">Alpha/beta hydrolase</fullName>
    </recommendedName>
</protein>
<keyword evidence="2" id="KW-1185">Reference proteome</keyword>
<comment type="caution">
    <text evidence="1">The sequence shown here is derived from an EMBL/GenBank/DDBJ whole genome shotgun (WGS) entry which is preliminary data.</text>
</comment>
<evidence type="ECO:0000313" key="1">
    <source>
        <dbReference type="EMBL" id="GGE20903.1"/>
    </source>
</evidence>
<accession>A0A917A0F4</accession>
<dbReference type="AlphaFoldDB" id="A0A917A0F4"/>
<evidence type="ECO:0008006" key="3">
    <source>
        <dbReference type="Google" id="ProtNLM"/>
    </source>
</evidence>
<reference evidence="1" key="1">
    <citation type="journal article" date="2014" name="Int. J. Syst. Evol. Microbiol.">
        <title>Complete genome sequence of Corynebacterium casei LMG S-19264T (=DSM 44701T), isolated from a smear-ripened cheese.</title>
        <authorList>
            <consortium name="US DOE Joint Genome Institute (JGI-PGF)"/>
            <person name="Walter F."/>
            <person name="Albersmeier A."/>
            <person name="Kalinowski J."/>
            <person name="Ruckert C."/>
        </authorList>
    </citation>
    <scope>NUCLEOTIDE SEQUENCE</scope>
    <source>
        <strain evidence="1">CGMCC 1.15519</strain>
    </source>
</reference>
<evidence type="ECO:0000313" key="2">
    <source>
        <dbReference type="Proteomes" id="UP000635071"/>
    </source>
</evidence>
<sequence>MHSDPGLNAGLRLFSGRTIDVPSLFIGGKSDWATYVSPGALDLMRTIATTRLRDIKLIDGAGPWIQQEQPARLAELLLAFAKQVGSR</sequence>
<dbReference type="EMBL" id="BMJM01000015">
    <property type="protein sequence ID" value="GGE20903.1"/>
    <property type="molecule type" value="Genomic_DNA"/>
</dbReference>
<dbReference type="Proteomes" id="UP000635071">
    <property type="component" value="Unassembled WGS sequence"/>
</dbReference>
<dbReference type="Gene3D" id="3.40.50.1820">
    <property type="entry name" value="alpha/beta hydrolase"/>
    <property type="match status" value="1"/>
</dbReference>
<dbReference type="SUPFAM" id="SSF53474">
    <property type="entry name" value="alpha/beta-Hydrolases"/>
    <property type="match status" value="1"/>
</dbReference>
<reference evidence="1" key="2">
    <citation type="submission" date="2020-09" db="EMBL/GenBank/DDBJ databases">
        <authorList>
            <person name="Sun Q."/>
            <person name="Zhou Y."/>
        </authorList>
    </citation>
    <scope>NUCLEOTIDE SEQUENCE</scope>
    <source>
        <strain evidence="1">CGMCC 1.15519</strain>
    </source>
</reference>
<proteinExistence type="predicted"/>
<organism evidence="1 2">
    <name type="scientific">Sandarakinorhabdus glacialis</name>
    <dbReference type="NCBI Taxonomy" id="1614636"/>
    <lineage>
        <taxon>Bacteria</taxon>
        <taxon>Pseudomonadati</taxon>
        <taxon>Pseudomonadota</taxon>
        <taxon>Alphaproteobacteria</taxon>
        <taxon>Sphingomonadales</taxon>
        <taxon>Sphingosinicellaceae</taxon>
        <taxon>Sandarakinorhabdus</taxon>
    </lineage>
</organism>
<gene>
    <name evidence="1" type="ORF">GCM10011529_29400</name>
</gene>
<dbReference type="RefSeq" id="WP_207792590.1">
    <property type="nucleotide sequence ID" value="NZ_BMJM01000015.1"/>
</dbReference>
<dbReference type="InterPro" id="IPR029058">
    <property type="entry name" value="AB_hydrolase_fold"/>
</dbReference>